<keyword evidence="4" id="KW-0560">Oxidoreductase</keyword>
<dbReference type="InterPro" id="IPR002938">
    <property type="entry name" value="FAD-bd"/>
</dbReference>
<dbReference type="GO" id="GO:0071949">
    <property type="term" value="F:FAD binding"/>
    <property type="evidence" value="ECO:0007669"/>
    <property type="project" value="InterPro"/>
</dbReference>
<evidence type="ECO:0000259" key="7">
    <source>
        <dbReference type="Pfam" id="PF01494"/>
    </source>
</evidence>
<keyword evidence="9" id="KW-1185">Reference proteome</keyword>
<evidence type="ECO:0000256" key="4">
    <source>
        <dbReference type="ARBA" id="ARBA00023002"/>
    </source>
</evidence>
<evidence type="ECO:0000256" key="1">
    <source>
        <dbReference type="ARBA" id="ARBA00007992"/>
    </source>
</evidence>
<dbReference type="InterPro" id="IPR003953">
    <property type="entry name" value="FAD-dep_OxRdtase_2_FAD-bd"/>
</dbReference>
<evidence type="ECO:0000313" key="9">
    <source>
        <dbReference type="Proteomes" id="UP000215289"/>
    </source>
</evidence>
<keyword evidence="5" id="KW-0503">Monooxygenase</keyword>
<dbReference type="Proteomes" id="UP000215289">
    <property type="component" value="Unassembled WGS sequence"/>
</dbReference>
<dbReference type="Pfam" id="PF00890">
    <property type="entry name" value="FAD_binding_2"/>
    <property type="match status" value="1"/>
</dbReference>
<sequence length="445" mass="48992">MTKSTMGPSSTAVPNSTGITVIVVGLGLAGLTAAIECHRKGHRVIGMEKSPNISAVGDVFSIGTNGTAVIRRWDDGFIYKLLTDNRCEIDQISVWNDAGELKETKSPDGYGPGEGFVISRADTVRTFYEYARRIGIEMHFGMRVTEYFEDGCRAGIIANGQVFWADCIVASDGIHSKARSLISGGDCEPQKTGSAIYRSGYPAKHLEGVQGAQWLLEEAGVKDQLNHFIGKDITILVATGRKGKDVYWGCMHKSFHDTSEPWLQESDVDNALHHIKHWPIYDRLAPIIQKTPKGKCFDHLVLSASPLSRWVSANGRMILVGDAAHPLLPTTGQGANQAIEDGATLAICLELAGKERIPDGLRAMEKLRSRRVAIIQEYGLELMTALHEADWEAVEQHKKPTMIVRPDWIFSHDCQQFTYQEFDRAMDSPCGGPVYIPTNIPTNVV</sequence>
<evidence type="ECO:0008006" key="10">
    <source>
        <dbReference type="Google" id="ProtNLM"/>
    </source>
</evidence>
<evidence type="ECO:0000313" key="8">
    <source>
        <dbReference type="EMBL" id="RLL97454.1"/>
    </source>
</evidence>
<dbReference type="GO" id="GO:0004497">
    <property type="term" value="F:monooxygenase activity"/>
    <property type="evidence" value="ECO:0007669"/>
    <property type="project" value="UniProtKB-KW"/>
</dbReference>
<dbReference type="OrthoDB" id="16820at2759"/>
<accession>A0A3R7F7E8</accession>
<dbReference type="AlphaFoldDB" id="A0A3R7F7E8"/>
<comment type="similarity">
    <text evidence="1">Belongs to the paxM FAD-dependent monooxygenase family.</text>
</comment>
<dbReference type="EMBL" id="NIDN02000077">
    <property type="protein sequence ID" value="RLL97454.1"/>
    <property type="molecule type" value="Genomic_DNA"/>
</dbReference>
<dbReference type="InterPro" id="IPR036188">
    <property type="entry name" value="FAD/NAD-bd_sf"/>
</dbReference>
<feature type="domain" description="FAD-dependent oxidoreductase 2 FAD-binding" evidence="6">
    <location>
        <begin position="21"/>
        <end position="53"/>
    </location>
</feature>
<dbReference type="SUPFAM" id="SSF51905">
    <property type="entry name" value="FAD/NAD(P)-binding domain"/>
    <property type="match status" value="1"/>
</dbReference>
<evidence type="ECO:0000256" key="2">
    <source>
        <dbReference type="ARBA" id="ARBA00022630"/>
    </source>
</evidence>
<feature type="domain" description="FAD-binding" evidence="7">
    <location>
        <begin position="119"/>
        <end position="370"/>
    </location>
</feature>
<proteinExistence type="inferred from homology"/>
<gene>
    <name evidence="8" type="ORF">CFD26_102238</name>
</gene>
<dbReference type="Gene3D" id="3.50.50.60">
    <property type="entry name" value="FAD/NAD(P)-binding domain"/>
    <property type="match status" value="1"/>
</dbReference>
<keyword evidence="3" id="KW-0274">FAD</keyword>
<dbReference type="PANTHER" id="PTHR13789:SF236">
    <property type="entry name" value="MONOOXYGENASE, PUTATIVE (AFU_ORTHOLOGUE AFUA_6G12060)-RELATED"/>
    <property type="match status" value="1"/>
</dbReference>
<dbReference type="STRING" id="1245748.A0A3R7F7E8"/>
<evidence type="ECO:0000259" key="6">
    <source>
        <dbReference type="Pfam" id="PF00890"/>
    </source>
</evidence>
<dbReference type="PANTHER" id="PTHR13789">
    <property type="entry name" value="MONOOXYGENASE"/>
    <property type="match status" value="1"/>
</dbReference>
<protein>
    <recommendedName>
        <fullName evidence="10">FAD-binding domain-containing protein</fullName>
    </recommendedName>
</protein>
<keyword evidence="2" id="KW-0285">Flavoprotein</keyword>
<organism evidence="8 9">
    <name type="scientific">Aspergillus turcosus</name>
    <dbReference type="NCBI Taxonomy" id="1245748"/>
    <lineage>
        <taxon>Eukaryota</taxon>
        <taxon>Fungi</taxon>
        <taxon>Dikarya</taxon>
        <taxon>Ascomycota</taxon>
        <taxon>Pezizomycotina</taxon>
        <taxon>Eurotiomycetes</taxon>
        <taxon>Eurotiomycetidae</taxon>
        <taxon>Eurotiales</taxon>
        <taxon>Aspergillaceae</taxon>
        <taxon>Aspergillus</taxon>
        <taxon>Aspergillus subgen. Fumigati</taxon>
    </lineage>
</organism>
<evidence type="ECO:0000256" key="5">
    <source>
        <dbReference type="ARBA" id="ARBA00023033"/>
    </source>
</evidence>
<dbReference type="Pfam" id="PF01494">
    <property type="entry name" value="FAD_binding_3"/>
    <property type="match status" value="1"/>
</dbReference>
<dbReference type="InterPro" id="IPR050493">
    <property type="entry name" value="FAD-dep_Monooxygenase_BioMet"/>
</dbReference>
<name>A0A3R7F7E8_9EURO</name>
<comment type="caution">
    <text evidence="8">The sequence shown here is derived from an EMBL/GenBank/DDBJ whole genome shotgun (WGS) entry which is preliminary data.</text>
</comment>
<reference evidence="8 9" key="1">
    <citation type="submission" date="2018-08" db="EMBL/GenBank/DDBJ databases">
        <title>Draft genome sequences of two Aspergillus turcosus clinical strains isolated from bronchoalveolar lavage fluid: one azole-susceptible and the other azole-resistant.</title>
        <authorList>
            <person name="Parent-Michaud M."/>
            <person name="Dufresne P.J."/>
            <person name="Fournier E."/>
            <person name="Martineau C."/>
            <person name="Moreira S."/>
            <person name="Perkins V."/>
            <person name="De Repentigny L."/>
            <person name="Dufresne S.F."/>
        </authorList>
    </citation>
    <scope>NUCLEOTIDE SEQUENCE [LARGE SCALE GENOMIC DNA]</scope>
    <source>
        <strain evidence="8">HMR AF 1038</strain>
    </source>
</reference>
<dbReference type="PRINTS" id="PR00420">
    <property type="entry name" value="RNGMNOXGNASE"/>
</dbReference>
<evidence type="ECO:0000256" key="3">
    <source>
        <dbReference type="ARBA" id="ARBA00022827"/>
    </source>
</evidence>